<proteinExistence type="predicted"/>
<keyword evidence="1" id="KW-0812">Transmembrane</keyword>
<keyword evidence="1" id="KW-0472">Membrane</keyword>
<gene>
    <name evidence="2" type="ORF">JF539_04815</name>
</gene>
<feature type="transmembrane region" description="Helical" evidence="1">
    <location>
        <begin position="82"/>
        <end position="100"/>
    </location>
</feature>
<protein>
    <submittedName>
        <fullName evidence="2">Uncharacterized protein</fullName>
    </submittedName>
</protein>
<feature type="transmembrane region" description="Helical" evidence="1">
    <location>
        <begin position="112"/>
        <end position="131"/>
    </location>
</feature>
<dbReference type="RefSeq" id="WP_207139196.1">
    <property type="nucleotide sequence ID" value="NZ_JAEKJZ010000001.1"/>
</dbReference>
<feature type="transmembrane region" description="Helical" evidence="1">
    <location>
        <begin position="42"/>
        <end position="62"/>
    </location>
</feature>
<reference evidence="2" key="1">
    <citation type="submission" date="2020-12" db="EMBL/GenBank/DDBJ databases">
        <title>Oil enriched cultivation method for isolating marine PHA-producing bacteria.</title>
        <authorList>
            <person name="Zheng W."/>
            <person name="Yu S."/>
            <person name="Huang Y."/>
        </authorList>
    </citation>
    <scope>NUCLEOTIDE SEQUENCE</scope>
    <source>
        <strain evidence="2">SY-2-12</strain>
    </source>
</reference>
<evidence type="ECO:0000256" key="1">
    <source>
        <dbReference type="SAM" id="Phobius"/>
    </source>
</evidence>
<organism evidence="2 3">
    <name type="scientific">Roseibium aggregatum</name>
    <dbReference type="NCBI Taxonomy" id="187304"/>
    <lineage>
        <taxon>Bacteria</taxon>
        <taxon>Pseudomonadati</taxon>
        <taxon>Pseudomonadota</taxon>
        <taxon>Alphaproteobacteria</taxon>
        <taxon>Hyphomicrobiales</taxon>
        <taxon>Stappiaceae</taxon>
        <taxon>Roseibium</taxon>
    </lineage>
</organism>
<comment type="caution">
    <text evidence="2">The sequence shown here is derived from an EMBL/GenBank/DDBJ whole genome shotgun (WGS) entry which is preliminary data.</text>
</comment>
<evidence type="ECO:0000313" key="2">
    <source>
        <dbReference type="EMBL" id="MBN9669648.1"/>
    </source>
</evidence>
<dbReference type="AlphaFoldDB" id="A0A939EB15"/>
<dbReference type="EMBL" id="JAEKJZ010000001">
    <property type="protein sequence ID" value="MBN9669648.1"/>
    <property type="molecule type" value="Genomic_DNA"/>
</dbReference>
<sequence length="158" mass="16501">MLSIVHKVSAALATGLITSFWVATAVSELFLGPVAVVWVKTLIPYGFLILIPALAAAGGTGFKLARGKGGGVVGAKRKRMPFLAANGVLVLIPAALYLAAKAQAGDFDTSFYVLQAVELVAGAVNLTLLGLNIRDGRRLTAGHRRRKSTLAAREMSSL</sequence>
<name>A0A939EB15_9HYPH</name>
<accession>A0A939EB15</accession>
<evidence type="ECO:0000313" key="3">
    <source>
        <dbReference type="Proteomes" id="UP000664096"/>
    </source>
</evidence>
<keyword evidence="1" id="KW-1133">Transmembrane helix</keyword>
<dbReference type="Proteomes" id="UP000664096">
    <property type="component" value="Unassembled WGS sequence"/>
</dbReference>
<feature type="transmembrane region" description="Helical" evidence="1">
    <location>
        <begin position="12"/>
        <end position="36"/>
    </location>
</feature>